<reference evidence="1" key="1">
    <citation type="submission" date="2020-05" db="EMBL/GenBank/DDBJ databases">
        <authorList>
            <person name="Chiriac C."/>
            <person name="Salcher M."/>
            <person name="Ghai R."/>
            <person name="Kavagutti S V."/>
        </authorList>
    </citation>
    <scope>NUCLEOTIDE SEQUENCE</scope>
</reference>
<accession>A0A6J7GJD3</accession>
<sequence>MLLHEIEGVNGGLKLVARDELRKRFILTCKTLGACVGPRVVEHIERGEGRFCDGSDFGCHGGARDTNRLRPHDGFFPQTRSILASHGVPAGKHGVGPRE</sequence>
<gene>
    <name evidence="1" type="ORF">UFOPK3516_01340</name>
</gene>
<organism evidence="1">
    <name type="scientific">freshwater metagenome</name>
    <dbReference type="NCBI Taxonomy" id="449393"/>
    <lineage>
        <taxon>unclassified sequences</taxon>
        <taxon>metagenomes</taxon>
        <taxon>ecological metagenomes</taxon>
    </lineage>
</organism>
<dbReference type="EMBL" id="CAFBMB010000137">
    <property type="protein sequence ID" value="CAB4908497.1"/>
    <property type="molecule type" value="Genomic_DNA"/>
</dbReference>
<proteinExistence type="predicted"/>
<dbReference type="AlphaFoldDB" id="A0A6J7GJD3"/>
<protein>
    <submittedName>
        <fullName evidence="1">Unannotated protein</fullName>
    </submittedName>
</protein>
<evidence type="ECO:0000313" key="1">
    <source>
        <dbReference type="EMBL" id="CAB4908497.1"/>
    </source>
</evidence>
<name>A0A6J7GJD3_9ZZZZ</name>